<dbReference type="Proteomes" id="UP000182983">
    <property type="component" value="Unassembled WGS sequence"/>
</dbReference>
<dbReference type="GO" id="GO:0016747">
    <property type="term" value="F:acyltransferase activity, transferring groups other than amino-acyl groups"/>
    <property type="evidence" value="ECO:0007669"/>
    <property type="project" value="InterPro"/>
</dbReference>
<feature type="domain" description="N-acetyltransferase" evidence="1">
    <location>
        <begin position="6"/>
        <end position="152"/>
    </location>
</feature>
<dbReference type="Pfam" id="PF00583">
    <property type="entry name" value="Acetyltransf_1"/>
    <property type="match status" value="1"/>
</dbReference>
<keyword evidence="3" id="KW-1185">Reference proteome</keyword>
<protein>
    <submittedName>
        <fullName evidence="2">Acetyltransferase (GNAT) family protein</fullName>
    </submittedName>
</protein>
<dbReference type="EMBL" id="FNWO01000005">
    <property type="protein sequence ID" value="SEH33810.1"/>
    <property type="molecule type" value="Genomic_DNA"/>
</dbReference>
<dbReference type="SUPFAM" id="SSF55729">
    <property type="entry name" value="Acyl-CoA N-acyltransferases (Nat)"/>
    <property type="match status" value="1"/>
</dbReference>
<gene>
    <name evidence="2" type="ORF">SAMN04244559_01449</name>
</gene>
<dbReference type="InterPro" id="IPR016181">
    <property type="entry name" value="Acyl_CoA_acyltransferase"/>
</dbReference>
<dbReference type="CDD" id="cd04301">
    <property type="entry name" value="NAT_SF"/>
    <property type="match status" value="1"/>
</dbReference>
<dbReference type="PROSITE" id="PS51186">
    <property type="entry name" value="GNAT"/>
    <property type="match status" value="1"/>
</dbReference>
<keyword evidence="2" id="KW-0808">Transferase</keyword>
<name>A0A1H6HI84_MAGFU</name>
<evidence type="ECO:0000313" key="3">
    <source>
        <dbReference type="Proteomes" id="UP000182983"/>
    </source>
</evidence>
<sequence>MNISVITVDLTSEADLEAVVALDSLISGQSRRGFYIKKFAAARRSPETFVFLRASVTDRVDGYLLVRIVDGEFGATRPAAVIEAIGTNPALRGKGIAHAMMAELETRLAARGVREIHSEAEWTENDLIRFFASSGFHLAPHQILGRAVTTEL</sequence>
<dbReference type="Gene3D" id="3.40.630.30">
    <property type="match status" value="1"/>
</dbReference>
<evidence type="ECO:0000313" key="2">
    <source>
        <dbReference type="EMBL" id="SEH33810.1"/>
    </source>
</evidence>
<accession>A0A1H6HI84</accession>
<evidence type="ECO:0000259" key="1">
    <source>
        <dbReference type="PROSITE" id="PS51186"/>
    </source>
</evidence>
<dbReference type="InterPro" id="IPR000182">
    <property type="entry name" value="GNAT_dom"/>
</dbReference>
<dbReference type="AlphaFoldDB" id="A0A1H6HI84"/>
<dbReference type="RefSeq" id="WP_074767019.1">
    <property type="nucleotide sequence ID" value="NZ_FNWO01000005.1"/>
</dbReference>
<reference evidence="3" key="1">
    <citation type="submission" date="2016-10" db="EMBL/GenBank/DDBJ databases">
        <authorList>
            <person name="Varghese N."/>
            <person name="Submissions S."/>
        </authorList>
    </citation>
    <scope>NUCLEOTIDE SEQUENCE [LARGE SCALE GENOMIC DNA]</scope>
    <source>
        <strain evidence="3">DSM 13234</strain>
    </source>
</reference>
<organism evidence="2 3">
    <name type="scientific">Magnetospirillum fulvum</name>
    <name type="common">Rhodospirillum fulvum</name>
    <dbReference type="NCBI Taxonomy" id="1082"/>
    <lineage>
        <taxon>Bacteria</taxon>
        <taxon>Pseudomonadati</taxon>
        <taxon>Pseudomonadota</taxon>
        <taxon>Alphaproteobacteria</taxon>
        <taxon>Rhodospirillales</taxon>
        <taxon>Rhodospirillaceae</taxon>
        <taxon>Magnetospirillum</taxon>
    </lineage>
</organism>
<proteinExistence type="predicted"/>